<sequence>MNIAERRKRVTEILSASSELITGRKLASTLSVNPSGGLKRKDSQLLTSVTDGIHKKPNERVLEVMKNCAQVFY</sequence>
<reference evidence="1" key="1">
    <citation type="submission" date="2019-08" db="EMBL/GenBank/DDBJ databases">
        <authorList>
            <person name="Kucharzyk K."/>
            <person name="Murdoch R.W."/>
            <person name="Higgins S."/>
            <person name="Loffler F."/>
        </authorList>
    </citation>
    <scope>NUCLEOTIDE SEQUENCE</scope>
</reference>
<proteinExistence type="predicted"/>
<gene>
    <name evidence="1" type="ORF">SDC9_154845</name>
</gene>
<accession>A0A645F4N7</accession>
<comment type="caution">
    <text evidence="1">The sequence shown here is derived from an EMBL/GenBank/DDBJ whole genome shotgun (WGS) entry which is preliminary data.</text>
</comment>
<organism evidence="1">
    <name type="scientific">bioreactor metagenome</name>
    <dbReference type="NCBI Taxonomy" id="1076179"/>
    <lineage>
        <taxon>unclassified sequences</taxon>
        <taxon>metagenomes</taxon>
        <taxon>ecological metagenomes</taxon>
    </lineage>
</organism>
<dbReference type="AlphaFoldDB" id="A0A645F4N7"/>
<name>A0A645F4N7_9ZZZZ</name>
<evidence type="ECO:0000313" key="1">
    <source>
        <dbReference type="EMBL" id="MPN07574.1"/>
    </source>
</evidence>
<dbReference type="EMBL" id="VSSQ01053551">
    <property type="protein sequence ID" value="MPN07574.1"/>
    <property type="molecule type" value="Genomic_DNA"/>
</dbReference>
<protein>
    <submittedName>
        <fullName evidence="1">Uncharacterized protein</fullName>
    </submittedName>
</protein>